<dbReference type="EMBL" id="CAJOBP010070053">
    <property type="protein sequence ID" value="CAF4879958.1"/>
    <property type="molecule type" value="Genomic_DNA"/>
</dbReference>
<keyword evidence="3" id="KW-1185">Reference proteome</keyword>
<feature type="non-terminal residue" evidence="2">
    <location>
        <position position="41"/>
    </location>
</feature>
<proteinExistence type="predicted"/>
<feature type="region of interest" description="Disordered" evidence="1">
    <location>
        <begin position="1"/>
        <end position="41"/>
    </location>
</feature>
<protein>
    <submittedName>
        <fullName evidence="2">Uncharacterized protein</fullName>
    </submittedName>
</protein>
<comment type="caution">
    <text evidence="2">The sequence shown here is derived from an EMBL/GenBank/DDBJ whole genome shotgun (WGS) entry which is preliminary data.</text>
</comment>
<sequence>MITVVADMKKSEHAKNVRPNKGKASIRNPPAKVPTKNPNER</sequence>
<evidence type="ECO:0000313" key="2">
    <source>
        <dbReference type="EMBL" id="CAF4879958.1"/>
    </source>
</evidence>
<name>A0A821TTZ2_9BILA</name>
<reference evidence="2" key="1">
    <citation type="submission" date="2021-02" db="EMBL/GenBank/DDBJ databases">
        <authorList>
            <person name="Nowell W R."/>
        </authorList>
    </citation>
    <scope>NUCLEOTIDE SEQUENCE</scope>
</reference>
<evidence type="ECO:0000256" key="1">
    <source>
        <dbReference type="SAM" id="MobiDB-lite"/>
    </source>
</evidence>
<gene>
    <name evidence="2" type="ORF">UJA718_LOCUS44650</name>
</gene>
<dbReference type="AlphaFoldDB" id="A0A821TTZ2"/>
<organism evidence="2 3">
    <name type="scientific">Rotaria socialis</name>
    <dbReference type="NCBI Taxonomy" id="392032"/>
    <lineage>
        <taxon>Eukaryota</taxon>
        <taxon>Metazoa</taxon>
        <taxon>Spiralia</taxon>
        <taxon>Gnathifera</taxon>
        <taxon>Rotifera</taxon>
        <taxon>Eurotatoria</taxon>
        <taxon>Bdelloidea</taxon>
        <taxon>Philodinida</taxon>
        <taxon>Philodinidae</taxon>
        <taxon>Rotaria</taxon>
    </lineage>
</organism>
<dbReference type="Proteomes" id="UP000663873">
    <property type="component" value="Unassembled WGS sequence"/>
</dbReference>
<evidence type="ECO:0000313" key="3">
    <source>
        <dbReference type="Proteomes" id="UP000663873"/>
    </source>
</evidence>
<accession>A0A821TTZ2</accession>